<keyword evidence="9" id="KW-0862">Zinc</keyword>
<dbReference type="InterPro" id="IPR018211">
    <property type="entry name" value="ADH_Fe_CS"/>
</dbReference>
<dbReference type="eggNOG" id="COG0371">
    <property type="taxonomic scope" value="Bacteria"/>
</dbReference>
<dbReference type="Gene3D" id="1.20.1090.10">
    <property type="entry name" value="Dehydroquinate synthase-like - alpha domain"/>
    <property type="match status" value="1"/>
</dbReference>
<comment type="catalytic activity">
    <reaction evidence="8">
        <text>glycerol + NAD(+) = dihydroxyacetone + NADH + H(+)</text>
        <dbReference type="Rhea" id="RHEA:13769"/>
        <dbReference type="ChEBI" id="CHEBI:15378"/>
        <dbReference type="ChEBI" id="CHEBI:16016"/>
        <dbReference type="ChEBI" id="CHEBI:17754"/>
        <dbReference type="ChEBI" id="CHEBI:57540"/>
        <dbReference type="ChEBI" id="CHEBI:57945"/>
        <dbReference type="EC" id="1.1.1.6"/>
    </reaction>
</comment>
<feature type="binding site" evidence="11">
    <location>
        <begin position="95"/>
        <end position="99"/>
    </location>
    <ligand>
        <name>NAD(+)</name>
        <dbReference type="ChEBI" id="CHEBI:57540"/>
    </ligand>
</feature>
<dbReference type="CDD" id="cd08170">
    <property type="entry name" value="GlyDH"/>
    <property type="match status" value="1"/>
</dbReference>
<keyword evidence="14" id="KW-1185">Reference proteome</keyword>
<comment type="similarity">
    <text evidence="1">Belongs to the iron-containing alcohol dehydrogenase family.</text>
</comment>
<evidence type="ECO:0000256" key="1">
    <source>
        <dbReference type="ARBA" id="ARBA00007358"/>
    </source>
</evidence>
<feature type="domain" description="Alcohol dehydrogenase iron-type/glycerol dehydrogenase GldA" evidence="12">
    <location>
        <begin position="9"/>
        <end position="155"/>
    </location>
</feature>
<feature type="binding site" evidence="9">
    <location>
        <position position="272"/>
    </location>
    <ligand>
        <name>glycerol</name>
        <dbReference type="ChEBI" id="CHEBI:17754"/>
    </ligand>
</feature>
<dbReference type="PROSITE" id="PS00060">
    <property type="entry name" value="ADH_IRON_2"/>
    <property type="match status" value="1"/>
</dbReference>
<keyword evidence="3" id="KW-0560">Oxidoreductase</keyword>
<comment type="pathway">
    <text evidence="5">Polyol metabolism; glycerol fermentation; glycerone phosphate from glycerol (oxidative route): step 1/2.</text>
</comment>
<dbReference type="Proteomes" id="UP000009888">
    <property type="component" value="Unassembled WGS sequence"/>
</dbReference>
<comment type="cofactor">
    <cofactor evidence="9">
        <name>Zn(2+)</name>
        <dbReference type="ChEBI" id="CHEBI:29105"/>
    </cofactor>
    <text evidence="9">Binds 1 zinc ion per subunit.</text>
</comment>
<evidence type="ECO:0000256" key="3">
    <source>
        <dbReference type="ARBA" id="ARBA00023002"/>
    </source>
</evidence>
<organism evidence="13 14">
    <name type="scientific">Actinobaculum massiliense ACS-171-V-Col2</name>
    <dbReference type="NCBI Taxonomy" id="883066"/>
    <lineage>
        <taxon>Bacteria</taxon>
        <taxon>Bacillati</taxon>
        <taxon>Actinomycetota</taxon>
        <taxon>Actinomycetes</taxon>
        <taxon>Actinomycetales</taxon>
        <taxon>Actinomycetaceae</taxon>
        <taxon>Actinobaculum</taxon>
    </lineage>
</organism>
<name>K9EGB7_9ACTO</name>
<evidence type="ECO:0000256" key="2">
    <source>
        <dbReference type="ARBA" id="ARBA00022723"/>
    </source>
</evidence>
<reference evidence="13 14" key="1">
    <citation type="submission" date="2012-09" db="EMBL/GenBank/DDBJ databases">
        <title>The Genome Sequence of Actinobaculum massiliae ACS-171-V-COL2.</title>
        <authorList>
            <consortium name="The Broad Institute Genome Sequencing Platform"/>
            <person name="Earl A."/>
            <person name="Ward D."/>
            <person name="Feldgarden M."/>
            <person name="Gevers D."/>
            <person name="Saerens B."/>
            <person name="Vaneechoutte M."/>
            <person name="Walker B."/>
            <person name="Young S.K."/>
            <person name="Zeng Q."/>
            <person name="Gargeya S."/>
            <person name="Fitzgerald M."/>
            <person name="Haas B."/>
            <person name="Abouelleil A."/>
            <person name="Alvarado L."/>
            <person name="Arachchi H.M."/>
            <person name="Berlin A."/>
            <person name="Chapman S.B."/>
            <person name="Goldberg J."/>
            <person name="Griggs A."/>
            <person name="Gujja S."/>
            <person name="Hansen M."/>
            <person name="Howarth C."/>
            <person name="Imamovic A."/>
            <person name="Larimer J."/>
            <person name="McCowen C."/>
            <person name="Montmayeur A."/>
            <person name="Murphy C."/>
            <person name="Neiman D."/>
            <person name="Pearson M."/>
            <person name="Priest M."/>
            <person name="Roberts A."/>
            <person name="Saif S."/>
            <person name="Shea T."/>
            <person name="Sisk P."/>
            <person name="Sykes S."/>
            <person name="Wortman J."/>
            <person name="Nusbaum C."/>
            <person name="Birren B."/>
        </authorList>
    </citation>
    <scope>NUCLEOTIDE SEQUENCE [LARGE SCALE GENOMIC DNA]</scope>
    <source>
        <strain evidence="14">ACS-171-V-Col2</strain>
    </source>
</reference>
<dbReference type="EC" id="1.1.1.6" evidence="6"/>
<dbReference type="PANTHER" id="PTHR43616">
    <property type="entry name" value="GLYCEROL DEHYDROGENASE"/>
    <property type="match status" value="1"/>
</dbReference>
<feature type="binding site" evidence="11">
    <location>
        <position position="126"/>
    </location>
    <ligand>
        <name>NAD(+)</name>
        <dbReference type="ChEBI" id="CHEBI:57540"/>
    </ligand>
</feature>
<proteinExistence type="inferred from homology"/>
<dbReference type="PANTHER" id="PTHR43616:SF5">
    <property type="entry name" value="GLYCEROL DEHYDROGENASE 1"/>
    <property type="match status" value="1"/>
</dbReference>
<gene>
    <name evidence="13" type="ORF">HMPREF9233_01335</name>
</gene>
<dbReference type="PATRIC" id="fig|883066.3.peg.1397"/>
<keyword evidence="4 11" id="KW-0520">NAD</keyword>
<feature type="binding site" evidence="11">
    <location>
        <position position="38"/>
    </location>
    <ligand>
        <name>NAD(+)</name>
        <dbReference type="ChEBI" id="CHEBI:57540"/>
    </ligand>
</feature>
<evidence type="ECO:0000256" key="10">
    <source>
        <dbReference type="PIRSR" id="PIRSR000112-2"/>
    </source>
</evidence>
<evidence type="ECO:0000256" key="11">
    <source>
        <dbReference type="PIRSR" id="PIRSR000112-3"/>
    </source>
</evidence>
<dbReference type="GO" id="GO:0008888">
    <property type="term" value="F:glycerol dehydrogenase (NAD+) activity"/>
    <property type="evidence" value="ECO:0007669"/>
    <property type="project" value="UniProtKB-EC"/>
</dbReference>
<dbReference type="GO" id="GO:0046872">
    <property type="term" value="F:metal ion binding"/>
    <property type="evidence" value="ECO:0007669"/>
    <property type="project" value="UniProtKB-KW"/>
</dbReference>
<keyword evidence="2 9" id="KW-0479">Metal-binding</keyword>
<evidence type="ECO:0000256" key="7">
    <source>
        <dbReference type="ARBA" id="ARBA00040132"/>
    </source>
</evidence>
<dbReference type="HOGENOM" id="CLU_044754_1_0_11"/>
<comment type="caution">
    <text evidence="13">The sequence shown here is derived from an EMBL/GenBank/DDBJ whole genome shotgun (WGS) entry which is preliminary data.</text>
</comment>
<dbReference type="EMBL" id="AGWL01000007">
    <property type="protein sequence ID" value="EKU94881.1"/>
    <property type="molecule type" value="Genomic_DNA"/>
</dbReference>
<feature type="binding site" evidence="11">
    <location>
        <begin position="117"/>
        <end position="120"/>
    </location>
    <ligand>
        <name>NAD(+)</name>
        <dbReference type="ChEBI" id="CHEBI:57540"/>
    </ligand>
</feature>
<dbReference type="InterPro" id="IPR016205">
    <property type="entry name" value="Glycerol_DH"/>
</dbReference>
<feature type="binding site" evidence="9">
    <location>
        <position position="172"/>
    </location>
    <ligand>
        <name>glycerol</name>
        <dbReference type="ChEBI" id="CHEBI:17754"/>
    </ligand>
</feature>
<evidence type="ECO:0000256" key="4">
    <source>
        <dbReference type="ARBA" id="ARBA00023027"/>
    </source>
</evidence>
<evidence type="ECO:0000313" key="13">
    <source>
        <dbReference type="EMBL" id="EKU94881.1"/>
    </source>
</evidence>
<dbReference type="NCBIfam" id="NF006941">
    <property type="entry name" value="PRK09423.1"/>
    <property type="match status" value="1"/>
</dbReference>
<dbReference type="SUPFAM" id="SSF56796">
    <property type="entry name" value="Dehydroquinate synthase-like"/>
    <property type="match status" value="1"/>
</dbReference>
<evidence type="ECO:0000256" key="6">
    <source>
        <dbReference type="ARBA" id="ARBA00039147"/>
    </source>
</evidence>
<dbReference type="AlphaFoldDB" id="K9EGB7"/>
<dbReference type="STRING" id="202789.GCA_001457435_00775"/>
<feature type="binding site" evidence="11">
    <location>
        <position position="132"/>
    </location>
    <ligand>
        <name>NAD(+)</name>
        <dbReference type="ChEBI" id="CHEBI:57540"/>
    </ligand>
</feature>
<evidence type="ECO:0000256" key="5">
    <source>
        <dbReference type="ARBA" id="ARBA00037918"/>
    </source>
</evidence>
<protein>
    <recommendedName>
        <fullName evidence="7">Glycerol dehydrogenase</fullName>
        <ecNumber evidence="6">1.1.1.6</ecNumber>
    </recommendedName>
</protein>
<dbReference type="PIRSF" id="PIRSF000112">
    <property type="entry name" value="Glycerol_dehydrogenase"/>
    <property type="match status" value="1"/>
</dbReference>
<dbReference type="Gene3D" id="3.40.50.1970">
    <property type="match status" value="1"/>
</dbReference>
<dbReference type="Pfam" id="PF00465">
    <property type="entry name" value="Fe-ADH"/>
    <property type="match status" value="1"/>
</dbReference>
<evidence type="ECO:0000259" key="12">
    <source>
        <dbReference type="Pfam" id="PF00465"/>
    </source>
</evidence>
<dbReference type="RefSeq" id="WP_007001541.1">
    <property type="nucleotide sequence ID" value="NZ_JH992955.1"/>
</dbReference>
<evidence type="ECO:0000256" key="9">
    <source>
        <dbReference type="PIRSR" id="PIRSR000112-1"/>
    </source>
</evidence>
<feature type="binding site" evidence="11">
    <location>
        <position position="128"/>
    </location>
    <ligand>
        <name>NAD(+)</name>
        <dbReference type="ChEBI" id="CHEBI:57540"/>
    </ligand>
</feature>
<dbReference type="InterPro" id="IPR001670">
    <property type="entry name" value="ADH_Fe/GldA"/>
</dbReference>
<evidence type="ECO:0000256" key="8">
    <source>
        <dbReference type="ARBA" id="ARBA00049006"/>
    </source>
</evidence>
<feature type="binding site" evidence="9">
    <location>
        <position position="255"/>
    </location>
    <ligand>
        <name>glycerol</name>
        <dbReference type="ChEBI" id="CHEBI:17754"/>
    </ligand>
</feature>
<feature type="binding site" evidence="10">
    <location>
        <position position="122"/>
    </location>
    <ligand>
        <name>glycerol</name>
        <dbReference type="ChEBI" id="CHEBI:17754"/>
    </ligand>
</feature>
<evidence type="ECO:0000313" key="14">
    <source>
        <dbReference type="Proteomes" id="UP000009888"/>
    </source>
</evidence>
<accession>K9EGB7</accession>
<sequence length="377" mass="40150">MSLKILGSPSRYVQGKDALKELGGHLKKIGQSPLLVADDTVWPIVEGAIKEGFDAEGLEVARMSFSGHATRENVKAIEEKIKADGHDIVVAVGGGSVTDSVKAAGYDAGVRFCIVPTAASSDAPCSALSVIYTEEGEFLEYRFFPNNPDLVLIDTRVVANAPVRFLQAGIGDALATWPEARATNRGTANNMHGGRPSRTGVALAELCWDILWEYGLAAVDAVRANTVTPALEAVVEANTLLSGLGFESGGLAAAHAIHNGLTAAPSTHSLTHGQKVNIGTLTQLILEGAEPEEIENFIIFTTKLELPNTLTEIGLTEDDEEILRAVAEAACLPSDTMGSMWFEVTPDDVYEALRSIEQLSRRVRAENGLPEPTSFVD</sequence>